<dbReference type="EMBL" id="LT854705">
    <property type="protein sequence ID" value="SMS14392.1"/>
    <property type="molecule type" value="Genomic_DNA"/>
</dbReference>
<dbReference type="InterPro" id="IPR050126">
    <property type="entry name" value="Ap4A_hydrolase"/>
</dbReference>
<dbReference type="KEGG" id="lzy:LZ3411_1342"/>
<comment type="similarity">
    <text evidence="1">Belongs to the metallophosphoesterase superfamily. YfcE family.</text>
</comment>
<dbReference type="PIRSF" id="PIRSF000883">
    <property type="entry name" value="Pesterase_MJ0912"/>
    <property type="match status" value="1"/>
</dbReference>
<organism evidence="3 4">
    <name type="scientific">Levilactobacillus zymae</name>
    <dbReference type="NCBI Taxonomy" id="267363"/>
    <lineage>
        <taxon>Bacteria</taxon>
        <taxon>Bacillati</taxon>
        <taxon>Bacillota</taxon>
        <taxon>Bacilli</taxon>
        <taxon>Lactobacillales</taxon>
        <taxon>Lactobacillaceae</taxon>
        <taxon>Levilactobacillus</taxon>
    </lineage>
</organism>
<accession>A0A1Y6JZ62</accession>
<dbReference type="PANTHER" id="PTHR42850:SF2">
    <property type="entry name" value="BLL5683 PROTEIN"/>
    <property type="match status" value="1"/>
</dbReference>
<evidence type="ECO:0000256" key="1">
    <source>
        <dbReference type="ARBA" id="ARBA00008950"/>
    </source>
</evidence>
<evidence type="ECO:0000313" key="3">
    <source>
        <dbReference type="EMBL" id="SMS14392.1"/>
    </source>
</evidence>
<dbReference type="GO" id="GO:0005737">
    <property type="term" value="C:cytoplasm"/>
    <property type="evidence" value="ECO:0007669"/>
    <property type="project" value="TreeGrafter"/>
</dbReference>
<dbReference type="Pfam" id="PF12850">
    <property type="entry name" value="Metallophos_2"/>
    <property type="match status" value="1"/>
</dbReference>
<reference evidence="4" key="1">
    <citation type="submission" date="2017-05" db="EMBL/GenBank/DDBJ databases">
        <authorList>
            <person name="Papadimitriou K."/>
        </authorList>
    </citation>
    <scope>NUCLEOTIDE SEQUENCE [LARGE SCALE GENOMIC DNA]</scope>
    <source>
        <strain evidence="4">ACA-DC 3411</strain>
    </source>
</reference>
<proteinExistence type="inferred from homology"/>
<evidence type="ECO:0000313" key="4">
    <source>
        <dbReference type="Proteomes" id="UP000195412"/>
    </source>
</evidence>
<dbReference type="GO" id="GO:0016791">
    <property type="term" value="F:phosphatase activity"/>
    <property type="evidence" value="ECO:0007669"/>
    <property type="project" value="TreeGrafter"/>
</dbReference>
<dbReference type="InterPro" id="IPR029052">
    <property type="entry name" value="Metallo-depent_PP-like"/>
</dbReference>
<evidence type="ECO:0000259" key="2">
    <source>
        <dbReference type="Pfam" id="PF12850"/>
    </source>
</evidence>
<name>A0A1Y6JZ62_9LACO</name>
<protein>
    <submittedName>
        <fullName evidence="3">Diadenosine tetraphosphatase and related serine/threonine protein phosphatases</fullName>
    </submittedName>
</protein>
<dbReference type="InterPro" id="IPR024654">
    <property type="entry name" value="Calcineurin-like_PHP_lpxH"/>
</dbReference>
<dbReference type="AlphaFoldDB" id="A0A1Y6JZ62"/>
<dbReference type="PANTHER" id="PTHR42850">
    <property type="entry name" value="METALLOPHOSPHOESTERASE"/>
    <property type="match status" value="1"/>
</dbReference>
<dbReference type="Proteomes" id="UP000195412">
    <property type="component" value="Chromosome I"/>
</dbReference>
<feature type="domain" description="Calcineurin-like phosphoesterase" evidence="2">
    <location>
        <begin position="3"/>
        <end position="188"/>
    </location>
</feature>
<gene>
    <name evidence="3" type="ORF">LZ3411_1342</name>
</gene>
<dbReference type="SUPFAM" id="SSF56300">
    <property type="entry name" value="Metallo-dependent phosphatases"/>
    <property type="match status" value="1"/>
</dbReference>
<dbReference type="Gene3D" id="3.60.21.10">
    <property type="match status" value="1"/>
</dbReference>
<dbReference type="RefSeq" id="WP_087742081.1">
    <property type="nucleotide sequence ID" value="NZ_JBPWQU010000032.1"/>
</dbReference>
<sequence length="280" mass="30900">MTKIALISDVHGDVTALKAVVADAQQAGCTAFWLIGDLFLPGPGAHDLLTILDQLPVTAYVRGNWEDNLLEAIDGPIQLARPRKIYLAILGDYVRAQLAAADITRLHQLPLVQTRTVDGLTFQLSHNLPTQNWGKTLRPVGDQPAFDQLAGPTADVVVYGHTHQQLMRWSSAGQLIINPGTVGMPYPDWPSFTADLRAQYAIVTTHGVALPTVDFRHVAYDVDAELALARNRQLPYLTMYTQQLREGMVNTHDATALTQLTTQLGYNRRLQAILARLHQD</sequence>
<dbReference type="InterPro" id="IPR011152">
    <property type="entry name" value="Pesterase_MJ0912"/>
</dbReference>